<evidence type="ECO:0000259" key="7">
    <source>
        <dbReference type="SMART" id="SM01086"/>
    </source>
</evidence>
<evidence type="ECO:0000256" key="5">
    <source>
        <dbReference type="SAM" id="MobiDB-lite"/>
    </source>
</evidence>
<dbReference type="Gene3D" id="3.40.50.300">
    <property type="entry name" value="P-loop containing nucleotide triphosphate hydrolases"/>
    <property type="match status" value="2"/>
</dbReference>
<dbReference type="PANTHER" id="PTHR11638">
    <property type="entry name" value="ATP-DEPENDENT CLP PROTEASE"/>
    <property type="match status" value="1"/>
</dbReference>
<dbReference type="Proteomes" id="UP000030889">
    <property type="component" value="Unassembled WGS sequence"/>
</dbReference>
<dbReference type="InterPro" id="IPR041546">
    <property type="entry name" value="ClpA/ClpB_AAA_lid"/>
</dbReference>
<dbReference type="Pfam" id="PF17871">
    <property type="entry name" value="AAA_lid_9"/>
    <property type="match status" value="1"/>
</dbReference>
<keyword evidence="3" id="KW-0067">ATP-binding</keyword>
<dbReference type="GO" id="GO:0006508">
    <property type="term" value="P:proteolysis"/>
    <property type="evidence" value="ECO:0007669"/>
    <property type="project" value="UniProtKB-KW"/>
</dbReference>
<name>A0ABR4YK55_9BACT</name>
<keyword evidence="2" id="KW-0547">Nucleotide-binding</keyword>
<feature type="region of interest" description="Disordered" evidence="5">
    <location>
        <begin position="171"/>
        <end position="195"/>
    </location>
</feature>
<organism evidence="8 9">
    <name type="scientific">Alistipes inops</name>
    <dbReference type="NCBI Taxonomy" id="1501391"/>
    <lineage>
        <taxon>Bacteria</taxon>
        <taxon>Pseudomonadati</taxon>
        <taxon>Bacteroidota</taxon>
        <taxon>Bacteroidia</taxon>
        <taxon>Bacteroidales</taxon>
        <taxon>Rikenellaceae</taxon>
        <taxon>Alistipes</taxon>
    </lineage>
</organism>
<dbReference type="PRINTS" id="PR00300">
    <property type="entry name" value="CLPPROTEASEA"/>
</dbReference>
<dbReference type="Pfam" id="PF07724">
    <property type="entry name" value="AAA_2"/>
    <property type="match status" value="1"/>
</dbReference>
<proteinExistence type="predicted"/>
<evidence type="ECO:0000256" key="1">
    <source>
        <dbReference type="ARBA" id="ARBA00022737"/>
    </source>
</evidence>
<dbReference type="Pfam" id="PF10431">
    <property type="entry name" value="ClpB_D2-small"/>
    <property type="match status" value="1"/>
</dbReference>
<dbReference type="GO" id="GO:0008233">
    <property type="term" value="F:peptidase activity"/>
    <property type="evidence" value="ECO:0007669"/>
    <property type="project" value="UniProtKB-KW"/>
</dbReference>
<comment type="caution">
    <text evidence="8">The sequence shown here is derived from an EMBL/GenBank/DDBJ whole genome shotgun (WGS) entry which is preliminary data.</text>
</comment>
<dbReference type="PANTHER" id="PTHR11638:SF18">
    <property type="entry name" value="HEAT SHOCK PROTEIN 104"/>
    <property type="match status" value="1"/>
</dbReference>
<keyword evidence="9" id="KW-1185">Reference proteome</keyword>
<dbReference type="Pfam" id="PF00004">
    <property type="entry name" value="AAA"/>
    <property type="match status" value="1"/>
</dbReference>
<evidence type="ECO:0000256" key="2">
    <source>
        <dbReference type="ARBA" id="ARBA00022741"/>
    </source>
</evidence>
<dbReference type="Gene3D" id="4.10.860.10">
    <property type="entry name" value="UVR domain"/>
    <property type="match status" value="1"/>
</dbReference>
<dbReference type="InterPro" id="IPR003593">
    <property type="entry name" value="AAA+_ATPase"/>
</dbReference>
<evidence type="ECO:0000313" key="9">
    <source>
        <dbReference type="Proteomes" id="UP000030889"/>
    </source>
</evidence>
<sequence length="858" mass="95124">MKLKQTKALENALARGLLASQRAGGGNPVDRAFLFLLEEGNCHAAHILGKFIKSWESYQIKVRIEKDLESATQENIAADRKLYDNLMAALRKVCAEFGQEGGEPLVNTGHFLLYLLRSRKFASSQVLSTFNIPRNLVAEMISDLPFDEDYYMEMNALRNIRILRIDPKDTGYGGTAGDGRERPDEEDTERNDVKPHGKSVLKELEKYGTDLTAAAAAGGVDPVIGRETEIDRLIQILGRRKKNNPILIGEAGVGKSAIVEGLALRIVSHDVPPSLYGKRVFSLDVASLVAGTKYRGQFEERVKEFMEGLKRERDVILFIDEIHTIVGAGATQGGLDTANILKPALARGELQCIGATTLDEYRESIEHDGALERRFQKIVVEPTSREDTLRILHRLRERYEQHHHVRYSDEALAACVELTDRYVTDRYFPDKAIDVLDEAGSKARLFARHEPEAISELEEALQAAGEEKRSAAKGMNYEAAAKARIREIALADKIKEIRADWQREVRLSPGLVTPENIREAVSAMTGIPVQEVSGDERARLRDMYGHLASRVVGQDAAIGKVTKAIQRSRAGLKDPGKPIGVFMFVGPTGVGKTLLAKELSQWMFGRRDALVRIDMSEYSEKHNVSRLIGSPPGYVGYGEGGQLTETVRRQPYAVVLFDEIEKAHPDVFNIMLQLFDEGQLTDGLGRKVDFRNTVIIMTSNVGSRRAASRPPVIGYDAPGLCTLEEQNGDGDYRSALEDTFAPEFINRIDDIVVFNTLSLDDVKRIVDIEFGRIAKRAAAMGYTLELSEDAREELAALGFQPRYGARSLRRMLLEYVEEPLAGMIVGEEVCGGDTVSVEFVGGRVALVRRAPAGHPHIA</sequence>
<gene>
    <name evidence="8" type="ORF">LG35_02890</name>
</gene>
<dbReference type="InterPro" id="IPR050130">
    <property type="entry name" value="ClpA_ClpB"/>
</dbReference>
<dbReference type="InterPro" id="IPR001270">
    <property type="entry name" value="ClpA/B"/>
</dbReference>
<feature type="domain" description="Clp ATPase C-terminal" evidence="7">
    <location>
        <begin position="757"/>
        <end position="846"/>
    </location>
</feature>
<dbReference type="InterPro" id="IPR019489">
    <property type="entry name" value="Clp_ATPase_C"/>
</dbReference>
<dbReference type="SMART" id="SM00382">
    <property type="entry name" value="AAA"/>
    <property type="match status" value="2"/>
</dbReference>
<reference evidence="8 9" key="1">
    <citation type="submission" date="2014-09" db="EMBL/GenBank/DDBJ databases">
        <title>Alistipes sp. 627, sp. nov., a novel member of the family Rikenellaceae isolated from human faeces.</title>
        <authorList>
            <person name="Shkoporov A.N."/>
            <person name="Chaplin A.V."/>
            <person name="Motuzova O.V."/>
            <person name="Kafarskaia L.I."/>
            <person name="Khokhlova E.V."/>
            <person name="Efimov B.A."/>
        </authorList>
    </citation>
    <scope>NUCLEOTIDE SEQUENCE [LARGE SCALE GENOMIC DNA]</scope>
    <source>
        <strain evidence="8 9">627</strain>
    </source>
</reference>
<protein>
    <submittedName>
        <fullName evidence="8">Clp protease ClpC</fullName>
    </submittedName>
</protein>
<dbReference type="RefSeq" id="WP_035472064.1">
    <property type="nucleotide sequence ID" value="NZ_JRGF01000003.1"/>
</dbReference>
<evidence type="ECO:0000256" key="3">
    <source>
        <dbReference type="ARBA" id="ARBA00022840"/>
    </source>
</evidence>
<feature type="domain" description="AAA+ ATPase" evidence="6">
    <location>
        <begin position="578"/>
        <end position="719"/>
    </location>
</feature>
<dbReference type="InterPro" id="IPR003959">
    <property type="entry name" value="ATPase_AAA_core"/>
</dbReference>
<dbReference type="SUPFAM" id="SSF52540">
    <property type="entry name" value="P-loop containing nucleoside triphosphate hydrolases"/>
    <property type="match status" value="2"/>
</dbReference>
<dbReference type="InterPro" id="IPR027417">
    <property type="entry name" value="P-loop_NTPase"/>
</dbReference>
<keyword evidence="4" id="KW-0143">Chaperone</keyword>
<dbReference type="CDD" id="cd00009">
    <property type="entry name" value="AAA"/>
    <property type="match status" value="1"/>
</dbReference>
<dbReference type="SMART" id="SM01086">
    <property type="entry name" value="ClpB_D2-small"/>
    <property type="match status" value="1"/>
</dbReference>
<dbReference type="CDD" id="cd19499">
    <property type="entry name" value="RecA-like_ClpB_Hsp104-like"/>
    <property type="match status" value="1"/>
</dbReference>
<feature type="domain" description="AAA+ ATPase" evidence="6">
    <location>
        <begin position="241"/>
        <end position="385"/>
    </location>
</feature>
<accession>A0ABR4YK55</accession>
<keyword evidence="1" id="KW-0677">Repeat</keyword>
<keyword evidence="8" id="KW-0378">Hydrolase</keyword>
<evidence type="ECO:0000313" key="8">
    <source>
        <dbReference type="EMBL" id="KHE42557.1"/>
    </source>
</evidence>
<dbReference type="Gene3D" id="1.10.8.60">
    <property type="match status" value="2"/>
</dbReference>
<evidence type="ECO:0000259" key="6">
    <source>
        <dbReference type="SMART" id="SM00382"/>
    </source>
</evidence>
<keyword evidence="8" id="KW-0645">Protease</keyword>
<dbReference type="EMBL" id="JRGF01000003">
    <property type="protein sequence ID" value="KHE42557.1"/>
    <property type="molecule type" value="Genomic_DNA"/>
</dbReference>
<evidence type="ECO:0000256" key="4">
    <source>
        <dbReference type="ARBA" id="ARBA00023186"/>
    </source>
</evidence>